<reference evidence="1 2" key="1">
    <citation type="submission" date="2008-03" db="EMBL/GenBank/DDBJ databases">
        <title>Sequencing of the draft genome and assembly of Burkholderia graminis C4D1M.</title>
        <authorList>
            <consortium name="US DOE Joint Genome Institute (JGI-PGF)"/>
            <person name="Copeland A."/>
            <person name="Lucas S."/>
            <person name="Lapidus A."/>
            <person name="Glavina del Rio T."/>
            <person name="Dalin E."/>
            <person name="Tice H."/>
            <person name="Bruce D."/>
            <person name="Goodwin L."/>
            <person name="Pitluck S."/>
            <person name="Larimer F."/>
            <person name="Land M.L."/>
            <person name="Hauser L."/>
            <person name="Tiedje J."/>
            <person name="Richardson P."/>
        </authorList>
    </citation>
    <scope>NUCLEOTIDE SEQUENCE [LARGE SCALE GENOMIC DNA]</scope>
    <source>
        <strain evidence="2">ATCC 700544 / DSM 17151 / LMG 18924 / NCIMB 13744 / C4D1M</strain>
    </source>
</reference>
<name>B1G5Q2_PARG4</name>
<dbReference type="AlphaFoldDB" id="B1G5Q2"/>
<proteinExistence type="predicted"/>
<keyword evidence="2" id="KW-1185">Reference proteome</keyword>
<evidence type="ECO:0000313" key="1">
    <source>
        <dbReference type="EMBL" id="EDT08545.1"/>
    </source>
</evidence>
<comment type="caution">
    <text evidence="1">The sequence shown here is derived from an EMBL/GenBank/DDBJ whole genome shotgun (WGS) entry which is preliminary data.</text>
</comment>
<evidence type="ECO:0000313" key="2">
    <source>
        <dbReference type="Proteomes" id="UP000005045"/>
    </source>
</evidence>
<gene>
    <name evidence="1" type="ORF">BgramDRAFT_4698</name>
</gene>
<sequence length="44" mass="5081">MYGEPLFSTSFVKYKYMTDLVKYPSWDVGHYLIARALFPSDAAT</sequence>
<organism evidence="1 2">
    <name type="scientific">Paraburkholderia graminis (strain ATCC 700544 / DSM 17151 / LMG 18924 / NCIMB 13744 / C4D1M)</name>
    <dbReference type="NCBI Taxonomy" id="396598"/>
    <lineage>
        <taxon>Bacteria</taxon>
        <taxon>Pseudomonadati</taxon>
        <taxon>Pseudomonadota</taxon>
        <taxon>Betaproteobacteria</taxon>
        <taxon>Burkholderiales</taxon>
        <taxon>Burkholderiaceae</taxon>
        <taxon>Paraburkholderia</taxon>
    </lineage>
</organism>
<protein>
    <submittedName>
        <fullName evidence="1">Uncharacterized protein</fullName>
    </submittedName>
</protein>
<dbReference type="Proteomes" id="UP000005045">
    <property type="component" value="Unassembled WGS sequence"/>
</dbReference>
<accession>B1G5Q2</accession>
<dbReference type="EMBL" id="ABLD01000017">
    <property type="protein sequence ID" value="EDT08545.1"/>
    <property type="molecule type" value="Genomic_DNA"/>
</dbReference>